<evidence type="ECO:0000313" key="4">
    <source>
        <dbReference type="Proteomes" id="UP000278180"/>
    </source>
</evidence>
<dbReference type="AlphaFoldDB" id="A0A3M5BB16"/>
<reference evidence="3 4" key="1">
    <citation type="submission" date="2018-08" db="EMBL/GenBank/DDBJ databases">
        <title>Recombination of ecologically and evolutionarily significant loci maintains genetic cohesion in the Pseudomonas syringae species complex.</title>
        <authorList>
            <person name="Dillon M."/>
            <person name="Thakur S."/>
            <person name="Almeida R.N.D."/>
            <person name="Weir B.S."/>
            <person name="Guttman D.S."/>
        </authorList>
    </citation>
    <scope>NUCLEOTIDE SEQUENCE [LARGE SCALE GENOMIC DNA]</scope>
    <source>
        <strain evidence="2 4">ICMP 13684</strain>
        <strain evidence="1 3">ICMP 13685</strain>
    </source>
</reference>
<gene>
    <name evidence="2" type="ORF">ALP51_00836</name>
    <name evidence="1" type="ORF">ALP70_01855</name>
</gene>
<proteinExistence type="predicted"/>
<dbReference type="Proteomes" id="UP000269801">
    <property type="component" value="Unassembled WGS sequence"/>
</dbReference>
<organism evidence="1 3">
    <name type="scientific">Pseudomonas savastanoi</name>
    <name type="common">Pseudomonas syringae pv. savastanoi</name>
    <dbReference type="NCBI Taxonomy" id="29438"/>
    <lineage>
        <taxon>Bacteria</taxon>
        <taxon>Pseudomonadati</taxon>
        <taxon>Pseudomonadota</taxon>
        <taxon>Gammaproteobacteria</taxon>
        <taxon>Pseudomonadales</taxon>
        <taxon>Pseudomonadaceae</taxon>
        <taxon>Pseudomonas</taxon>
    </lineage>
</organism>
<protein>
    <submittedName>
        <fullName evidence="1">Uncharacterized protein</fullName>
    </submittedName>
</protein>
<sequence length="158" mass="17312">MSVISRMSHLDPIALFTLGDFKNDLVKLLQAFPVIYLCEQSPEGVYVVQLDKEKNLLVDDKQGLCVSLGDLKAAIKESKDGGRLEVRFRALEIDVFGTSGYATVSVEQGQGIVFKELQKVLMVFGAHAPIEGGMTTVLKGAIGKVAKWRKGELNFKPN</sequence>
<evidence type="ECO:0000313" key="1">
    <source>
        <dbReference type="EMBL" id="RMS22419.1"/>
    </source>
</evidence>
<evidence type="ECO:0000313" key="2">
    <source>
        <dbReference type="EMBL" id="RMT17921.1"/>
    </source>
</evidence>
<dbReference type="Proteomes" id="UP000278180">
    <property type="component" value="Unassembled WGS sequence"/>
</dbReference>
<accession>A0A3M5BB16</accession>
<dbReference type="EMBL" id="RBSL01000372">
    <property type="protein sequence ID" value="RMS22419.1"/>
    <property type="molecule type" value="Genomic_DNA"/>
</dbReference>
<comment type="caution">
    <text evidence="1">The sequence shown here is derived from an EMBL/GenBank/DDBJ whole genome shotgun (WGS) entry which is preliminary data.</text>
</comment>
<dbReference type="EMBL" id="RBTE01000590">
    <property type="protein sequence ID" value="RMT17921.1"/>
    <property type="molecule type" value="Genomic_DNA"/>
</dbReference>
<dbReference type="RefSeq" id="WP_069707279.1">
    <property type="nucleotide sequence ID" value="NZ_RBTE01000590.1"/>
</dbReference>
<name>A0A3M5BB16_PSESS</name>
<evidence type="ECO:0000313" key="3">
    <source>
        <dbReference type="Proteomes" id="UP000269801"/>
    </source>
</evidence>